<evidence type="ECO:0000313" key="2">
    <source>
        <dbReference type="Proteomes" id="UP000199347"/>
    </source>
</evidence>
<evidence type="ECO:0008006" key="3">
    <source>
        <dbReference type="Google" id="ProtNLM"/>
    </source>
</evidence>
<dbReference type="AlphaFoldDB" id="A0A1G5MG94"/>
<dbReference type="InterPro" id="IPR006450">
    <property type="entry name" value="Phage_HK97_gp6-like"/>
</dbReference>
<dbReference type="NCBIfam" id="TIGR02215">
    <property type="entry name" value="phage_chp_gp8"/>
    <property type="match status" value="1"/>
</dbReference>
<dbReference type="InterPro" id="IPR011738">
    <property type="entry name" value="Phage_CHP"/>
</dbReference>
<organism evidence="1 2">
    <name type="scientific">Afifella marina DSM 2698</name>
    <dbReference type="NCBI Taxonomy" id="1120955"/>
    <lineage>
        <taxon>Bacteria</taxon>
        <taxon>Pseudomonadati</taxon>
        <taxon>Pseudomonadota</taxon>
        <taxon>Alphaproteobacteria</taxon>
        <taxon>Hyphomicrobiales</taxon>
        <taxon>Afifellaceae</taxon>
        <taxon>Afifella</taxon>
    </lineage>
</organism>
<dbReference type="EMBL" id="FMVW01000001">
    <property type="protein sequence ID" value="SCZ24183.1"/>
    <property type="molecule type" value="Genomic_DNA"/>
</dbReference>
<protein>
    <recommendedName>
        <fullName evidence="3">Phage gp6-like head-tail connector protein</fullName>
    </recommendedName>
</protein>
<dbReference type="Gene3D" id="1.10.3230.30">
    <property type="entry name" value="Phage gp6-like head-tail connector protein"/>
    <property type="match status" value="1"/>
</dbReference>
<accession>A0A1G5MG94</accession>
<gene>
    <name evidence="1" type="ORF">SAMN03080610_00653</name>
</gene>
<proteinExistence type="predicted"/>
<dbReference type="STRING" id="1120955.SAMN03080610_00653"/>
<dbReference type="InterPro" id="IPR021146">
    <property type="entry name" value="Phage_gp6-like_head-tail"/>
</dbReference>
<keyword evidence="2" id="KW-1185">Reference proteome</keyword>
<name>A0A1G5MG94_AFIMA</name>
<dbReference type="NCBIfam" id="TIGR01560">
    <property type="entry name" value="put_DNA_pack"/>
    <property type="match status" value="2"/>
</dbReference>
<reference evidence="1 2" key="1">
    <citation type="submission" date="2016-10" db="EMBL/GenBank/DDBJ databases">
        <authorList>
            <person name="de Groot N.N."/>
        </authorList>
    </citation>
    <scope>NUCLEOTIDE SEQUENCE [LARGE SCALE GENOMIC DNA]</scope>
    <source>
        <strain evidence="1 2">DSM 2698</strain>
    </source>
</reference>
<dbReference type="RefSeq" id="WP_092809453.1">
    <property type="nucleotide sequence ID" value="NZ_FMVW01000001.1"/>
</dbReference>
<evidence type="ECO:0000313" key="1">
    <source>
        <dbReference type="EMBL" id="SCZ24183.1"/>
    </source>
</evidence>
<dbReference type="Proteomes" id="UP000199347">
    <property type="component" value="Unassembled WGS sequence"/>
</dbReference>
<sequence>MQRILLEGPEVEPVSLAEAKAHLRVEHEAEDELISAYLVAARVALEGDLRKVLIAQGWRLVLTEHPHGGRLRLPIRPLLSVDRARLMTASGERLLEEDEISLGGAADELRLDARLWGMIRLQIDVTAGFGETAAEVPAPLRQAILLRAAHWYEHRGAALEADGPGALPAGYERLIAPFRELVAA</sequence>
<dbReference type="OrthoDB" id="8452228at2"/>
<dbReference type="Pfam" id="PF05135">
    <property type="entry name" value="Phage_connect_1"/>
    <property type="match status" value="1"/>
</dbReference>
<dbReference type="CDD" id="cd08054">
    <property type="entry name" value="gp6"/>
    <property type="match status" value="1"/>
</dbReference>